<dbReference type="PANTHER" id="PTHR21240">
    <property type="entry name" value="2-AMINO-3-CARBOXYLMUCONATE-6-SEMIALDEHYDE DECARBOXYLASE"/>
    <property type="match status" value="1"/>
</dbReference>
<dbReference type="GO" id="GO:0170033">
    <property type="term" value="P:L-amino acid metabolic process"/>
    <property type="evidence" value="ECO:0007669"/>
    <property type="project" value="UniProtKB-ARBA"/>
</dbReference>
<comment type="pathway">
    <text evidence="1 12">Secondary metabolite metabolism; quinolate metabolism.</text>
</comment>
<dbReference type="AlphaFoldDB" id="A0AAE0ZAV6"/>
<comment type="subunit">
    <text evidence="3 12">Monomer.</text>
</comment>
<evidence type="ECO:0000256" key="9">
    <source>
        <dbReference type="ARBA" id="ARBA00023239"/>
    </source>
</evidence>
<evidence type="ECO:0000256" key="6">
    <source>
        <dbReference type="ARBA" id="ARBA00022723"/>
    </source>
</evidence>
<gene>
    <name evidence="16" type="ORF">RRG08_023575</name>
</gene>
<protein>
    <recommendedName>
        <fullName evidence="5 12">2-amino-3-carboxymuconate-6-semialdehyde decarboxylase</fullName>
        <ecNumber evidence="4 12">4.1.1.45</ecNumber>
    </recommendedName>
    <alternativeName>
        <fullName evidence="11 12">Picolinate carboxylase</fullName>
    </alternativeName>
</protein>
<sequence length="405" mass="45954">MPNLEEKEEEEDDDDDEEVGRRKPTSVLWALFGQVASFTSILNFHFVKKSMKIDLHTHILPENWPDLKERYGYGGWIQLHHHCQGKAKMMKDGQLFRVIEDNCWSAEARIQEMDRTGVDVQVLSTVPVMFSYWAEPKDTLDLSELLNNDLAKVVARHPTRFVGLGTVPMQAPEMAVKELIRCREELGFPGIQIGSHINEWNLDAPELQQIFAAAEEHACAIFVHPWDMALDGRMKKYWLPWLVGMPAETATAICSMIFGGVLERFPKLKVCFAHGGGSFPFTVGRIEHGFNVRPDLCAVQNSVNPREYLGRIYTDSLVHDEEALRLLIKVIGEDRIILGSDYPFPLGEHHPGKLVESMDDLSPKLKHQLLCGNALEFLGLSPHDYILTNKEERDSELLGACCNHK</sequence>
<evidence type="ECO:0000256" key="14">
    <source>
        <dbReference type="SAM" id="Phobius"/>
    </source>
</evidence>
<evidence type="ECO:0000256" key="4">
    <source>
        <dbReference type="ARBA" id="ARBA00012365"/>
    </source>
</evidence>
<feature type="transmembrane region" description="Helical" evidence="14">
    <location>
        <begin position="238"/>
        <end position="262"/>
    </location>
</feature>
<dbReference type="Gene3D" id="3.20.20.140">
    <property type="entry name" value="Metal-dependent hydrolases"/>
    <property type="match status" value="1"/>
</dbReference>
<evidence type="ECO:0000256" key="10">
    <source>
        <dbReference type="ARBA" id="ARBA00025318"/>
    </source>
</evidence>
<dbReference type="GO" id="GO:1904985">
    <property type="term" value="P:negative regulation of quinolinate biosynthetic process"/>
    <property type="evidence" value="ECO:0007669"/>
    <property type="project" value="UniProtKB-UniRule"/>
</dbReference>
<dbReference type="GO" id="GO:1901606">
    <property type="term" value="P:alpha-amino acid catabolic process"/>
    <property type="evidence" value="ECO:0007669"/>
    <property type="project" value="UniProtKB-ARBA"/>
</dbReference>
<dbReference type="GO" id="GO:0001760">
    <property type="term" value="F:aminocarboxymuconate-semialdehyde decarboxylase activity"/>
    <property type="evidence" value="ECO:0007669"/>
    <property type="project" value="UniProtKB-UniRule"/>
</dbReference>
<feature type="transmembrane region" description="Helical" evidence="14">
    <location>
        <begin position="27"/>
        <end position="47"/>
    </location>
</feature>
<evidence type="ECO:0000256" key="2">
    <source>
        <dbReference type="ARBA" id="ARBA00005871"/>
    </source>
</evidence>
<evidence type="ECO:0000256" key="8">
    <source>
        <dbReference type="ARBA" id="ARBA00022833"/>
    </source>
</evidence>
<keyword evidence="7 12" id="KW-0210">Decarboxylase</keyword>
<evidence type="ECO:0000259" key="15">
    <source>
        <dbReference type="Pfam" id="PF04909"/>
    </source>
</evidence>
<dbReference type="Pfam" id="PF04909">
    <property type="entry name" value="Amidohydro_2"/>
    <property type="match status" value="1"/>
</dbReference>
<evidence type="ECO:0000256" key="7">
    <source>
        <dbReference type="ARBA" id="ARBA00022793"/>
    </source>
</evidence>
<dbReference type="InterPro" id="IPR006680">
    <property type="entry name" value="Amidohydro-rel"/>
</dbReference>
<feature type="domain" description="Amidohydrolase-related" evidence="15">
    <location>
        <begin position="53"/>
        <end position="380"/>
    </location>
</feature>
<keyword evidence="14" id="KW-1133">Transmembrane helix</keyword>
<dbReference type="SUPFAM" id="SSF51556">
    <property type="entry name" value="Metallo-dependent hydrolases"/>
    <property type="match status" value="1"/>
</dbReference>
<evidence type="ECO:0000313" key="17">
    <source>
        <dbReference type="Proteomes" id="UP001283361"/>
    </source>
</evidence>
<dbReference type="GO" id="GO:0019748">
    <property type="term" value="P:secondary metabolic process"/>
    <property type="evidence" value="ECO:0007669"/>
    <property type="project" value="TreeGrafter"/>
</dbReference>
<evidence type="ECO:0000256" key="11">
    <source>
        <dbReference type="ARBA" id="ARBA00031120"/>
    </source>
</evidence>
<dbReference type="InterPro" id="IPR032465">
    <property type="entry name" value="ACMSD"/>
</dbReference>
<evidence type="ECO:0000256" key="12">
    <source>
        <dbReference type="RuleBase" id="RU366045"/>
    </source>
</evidence>
<evidence type="ECO:0000256" key="13">
    <source>
        <dbReference type="SAM" id="MobiDB-lite"/>
    </source>
</evidence>
<evidence type="ECO:0000256" key="1">
    <source>
        <dbReference type="ARBA" id="ARBA00005079"/>
    </source>
</evidence>
<dbReference type="GO" id="GO:0046872">
    <property type="term" value="F:metal ion binding"/>
    <property type="evidence" value="ECO:0007669"/>
    <property type="project" value="UniProtKB-KW"/>
</dbReference>
<dbReference type="Proteomes" id="UP001283361">
    <property type="component" value="Unassembled WGS sequence"/>
</dbReference>
<comment type="similarity">
    <text evidence="2">Belongs to the metallo-dependent hydrolases superfamily. ACMSD family.</text>
</comment>
<reference evidence="16" key="1">
    <citation type="journal article" date="2023" name="G3 (Bethesda)">
        <title>A reference genome for the long-term kleptoplast-retaining sea slug Elysia crispata morphotype clarki.</title>
        <authorList>
            <person name="Eastman K.E."/>
            <person name="Pendleton A.L."/>
            <person name="Shaikh M.A."/>
            <person name="Suttiyut T."/>
            <person name="Ogas R."/>
            <person name="Tomko P."/>
            <person name="Gavelis G."/>
            <person name="Widhalm J.R."/>
            <person name="Wisecaver J.H."/>
        </authorList>
    </citation>
    <scope>NUCLEOTIDE SEQUENCE</scope>
    <source>
        <strain evidence="16">ECLA1</strain>
    </source>
</reference>
<dbReference type="GO" id="GO:0170039">
    <property type="term" value="P:proteinogenic amino acid metabolic process"/>
    <property type="evidence" value="ECO:0007669"/>
    <property type="project" value="UniProtKB-ARBA"/>
</dbReference>
<keyword evidence="14" id="KW-0812">Transmembrane</keyword>
<keyword evidence="17" id="KW-1185">Reference proteome</keyword>
<keyword evidence="8" id="KW-0862">Zinc</keyword>
<comment type="caution">
    <text evidence="16">The sequence shown here is derived from an EMBL/GenBank/DDBJ whole genome shotgun (WGS) entry which is preliminary data.</text>
</comment>
<keyword evidence="9 12" id="KW-0456">Lyase</keyword>
<comment type="catalytic activity">
    <reaction evidence="12">
        <text>2-amino-3-carboxymuconate 6-semialdehyde + H(+) = 2-aminomuconate 6-semialdehyde + CO2</text>
        <dbReference type="Rhea" id="RHEA:16557"/>
        <dbReference type="ChEBI" id="CHEBI:15378"/>
        <dbReference type="ChEBI" id="CHEBI:16526"/>
        <dbReference type="ChEBI" id="CHEBI:77634"/>
        <dbReference type="ChEBI" id="CHEBI:77803"/>
        <dbReference type="EC" id="4.1.1.45"/>
    </reaction>
</comment>
<keyword evidence="14" id="KW-0472">Membrane</keyword>
<feature type="compositionally biased region" description="Acidic residues" evidence="13">
    <location>
        <begin position="1"/>
        <end position="18"/>
    </location>
</feature>
<comment type="function">
    <text evidence="10">Converts alpha-amino-beta-carboxymuconate-epsilon-semialdehyde (ACMS) to alpha-aminomuconate semialdehyde (AMS). ACMS can be converted non-enzymatically to quinolate (QA), a key precursor of NAD, and a potent endogenous excitotoxin of neuronal cells which is implicated in the pathogenesis of various neurodegenerative disorders. In the presence of ACMSD, ACMS is converted to AMS, a benign catabolite. ACMSD ultimately controls the metabolic fate of tryptophan catabolism along the kynurenine pathway.</text>
</comment>
<evidence type="ECO:0000313" key="16">
    <source>
        <dbReference type="EMBL" id="KAK3765057.1"/>
    </source>
</evidence>
<keyword evidence="6" id="KW-0479">Metal-binding</keyword>
<proteinExistence type="inferred from homology"/>
<evidence type="ECO:0000256" key="3">
    <source>
        <dbReference type="ARBA" id="ARBA00011245"/>
    </source>
</evidence>
<feature type="region of interest" description="Disordered" evidence="13">
    <location>
        <begin position="1"/>
        <end position="21"/>
    </location>
</feature>
<organism evidence="16 17">
    <name type="scientific">Elysia crispata</name>
    <name type="common">lettuce slug</name>
    <dbReference type="NCBI Taxonomy" id="231223"/>
    <lineage>
        <taxon>Eukaryota</taxon>
        <taxon>Metazoa</taxon>
        <taxon>Spiralia</taxon>
        <taxon>Lophotrochozoa</taxon>
        <taxon>Mollusca</taxon>
        <taxon>Gastropoda</taxon>
        <taxon>Heterobranchia</taxon>
        <taxon>Euthyneura</taxon>
        <taxon>Panpulmonata</taxon>
        <taxon>Sacoglossa</taxon>
        <taxon>Placobranchoidea</taxon>
        <taxon>Plakobranchidae</taxon>
        <taxon>Elysia</taxon>
    </lineage>
</organism>
<accession>A0AAE0ZAV6</accession>
<dbReference type="EC" id="4.1.1.45" evidence="4 12"/>
<evidence type="ECO:0000256" key="5">
    <source>
        <dbReference type="ARBA" id="ARBA00021214"/>
    </source>
</evidence>
<dbReference type="EMBL" id="JAWDGP010004358">
    <property type="protein sequence ID" value="KAK3765057.1"/>
    <property type="molecule type" value="Genomic_DNA"/>
</dbReference>
<dbReference type="PANTHER" id="PTHR21240:SF27">
    <property type="entry name" value="2-AMINO-3-CARBOXYMUCONATE-6-SEMIALDEHYDE DECARBOXYLASE"/>
    <property type="match status" value="1"/>
</dbReference>
<name>A0AAE0ZAV6_9GAST</name>
<dbReference type="GO" id="GO:0005829">
    <property type="term" value="C:cytosol"/>
    <property type="evidence" value="ECO:0007669"/>
    <property type="project" value="UniProtKB-UniRule"/>
</dbReference>
<dbReference type="InterPro" id="IPR032466">
    <property type="entry name" value="Metal_Hydrolase"/>
</dbReference>
<dbReference type="FunFam" id="3.20.20.140:FF:000029">
    <property type="entry name" value="2-amino-3-carboxymuconate-6-semialdehyde decarboxylase"/>
    <property type="match status" value="1"/>
</dbReference>
<dbReference type="GO" id="GO:0016787">
    <property type="term" value="F:hydrolase activity"/>
    <property type="evidence" value="ECO:0007669"/>
    <property type="project" value="InterPro"/>
</dbReference>